<reference evidence="3 4" key="2">
    <citation type="submission" date="2016-10" db="EMBL/GenBank/DDBJ databases">
        <authorList>
            <person name="Varghese N."/>
            <person name="Submissions S."/>
        </authorList>
    </citation>
    <scope>NUCLEOTIDE SEQUENCE [LARGE SCALE GENOMIC DNA]</scope>
    <source>
        <strain evidence="3 4">DSM 24802</strain>
    </source>
</reference>
<dbReference type="Proteomes" id="UP000634647">
    <property type="component" value="Unassembled WGS sequence"/>
</dbReference>
<reference evidence="2" key="1">
    <citation type="journal article" date="2014" name="Int. J. Syst. Evol. Microbiol.">
        <title>Complete genome sequence of Corynebacterium casei LMG S-19264T (=DSM 44701T), isolated from a smear-ripened cheese.</title>
        <authorList>
            <consortium name="US DOE Joint Genome Institute (JGI-PGF)"/>
            <person name="Walter F."/>
            <person name="Albersmeier A."/>
            <person name="Kalinowski J."/>
            <person name="Ruckert C."/>
        </authorList>
    </citation>
    <scope>NUCLEOTIDE SEQUENCE</scope>
    <source>
        <strain evidence="2">CGMCC 1.10859</strain>
    </source>
</reference>
<evidence type="ECO:0000313" key="5">
    <source>
        <dbReference type="Proteomes" id="UP000634647"/>
    </source>
</evidence>
<protein>
    <submittedName>
        <fullName evidence="2">Uncharacterized protein</fullName>
    </submittedName>
</protein>
<evidence type="ECO:0000313" key="4">
    <source>
        <dbReference type="Proteomes" id="UP000199541"/>
    </source>
</evidence>
<gene>
    <name evidence="2" type="ORF">GCM10008024_37030</name>
    <name evidence="3" type="ORF">SAMN05444006_12913</name>
</gene>
<organism evidence="2 5">
    <name type="scientific">Allgaiera indica</name>
    <dbReference type="NCBI Taxonomy" id="765699"/>
    <lineage>
        <taxon>Bacteria</taxon>
        <taxon>Pseudomonadati</taxon>
        <taxon>Pseudomonadota</taxon>
        <taxon>Alphaproteobacteria</taxon>
        <taxon>Rhodobacterales</taxon>
        <taxon>Paracoccaceae</taxon>
        <taxon>Allgaiera</taxon>
    </lineage>
</organism>
<accession>A0AAN5A153</accession>
<dbReference type="EMBL" id="BNAB01000026">
    <property type="protein sequence ID" value="GHE05596.1"/>
    <property type="molecule type" value="Genomic_DNA"/>
</dbReference>
<sequence length="52" mass="5405">MTQDPNPESDLSAEDQRNRMRGANRGLALLLIGGALAMLAAAFAVALVVTHG</sequence>
<proteinExistence type="predicted"/>
<name>A0AAN5A153_9RHOB</name>
<reference evidence="2" key="3">
    <citation type="submission" date="2023-06" db="EMBL/GenBank/DDBJ databases">
        <authorList>
            <person name="Sun Q."/>
            <person name="Zhou Y."/>
        </authorList>
    </citation>
    <scope>NUCLEOTIDE SEQUENCE</scope>
    <source>
        <strain evidence="2">CGMCC 1.10859</strain>
    </source>
</reference>
<comment type="caution">
    <text evidence="2">The sequence shown here is derived from an EMBL/GenBank/DDBJ whole genome shotgun (WGS) entry which is preliminary data.</text>
</comment>
<keyword evidence="1" id="KW-1133">Transmembrane helix</keyword>
<dbReference type="AlphaFoldDB" id="A0AAN5A153"/>
<feature type="transmembrane region" description="Helical" evidence="1">
    <location>
        <begin position="27"/>
        <end position="49"/>
    </location>
</feature>
<evidence type="ECO:0000256" key="1">
    <source>
        <dbReference type="SAM" id="Phobius"/>
    </source>
</evidence>
<dbReference type="Proteomes" id="UP000199541">
    <property type="component" value="Unassembled WGS sequence"/>
</dbReference>
<dbReference type="EMBL" id="FNOB01000029">
    <property type="protein sequence ID" value="SDX77654.1"/>
    <property type="molecule type" value="Genomic_DNA"/>
</dbReference>
<keyword evidence="1" id="KW-0812">Transmembrane</keyword>
<evidence type="ECO:0000313" key="3">
    <source>
        <dbReference type="EMBL" id="SDX77654.1"/>
    </source>
</evidence>
<dbReference type="RefSeq" id="WP_160169149.1">
    <property type="nucleotide sequence ID" value="NZ_BNAB01000026.1"/>
</dbReference>
<evidence type="ECO:0000313" key="2">
    <source>
        <dbReference type="EMBL" id="GHE05596.1"/>
    </source>
</evidence>
<keyword evidence="4" id="KW-1185">Reference proteome</keyword>
<keyword evidence="1" id="KW-0472">Membrane</keyword>